<feature type="domain" description="Major facilitator superfamily (MFS) profile" evidence="5">
    <location>
        <begin position="94"/>
        <end position="495"/>
    </location>
</feature>
<dbReference type="GO" id="GO:0016020">
    <property type="term" value="C:membrane"/>
    <property type="evidence" value="ECO:0007669"/>
    <property type="project" value="UniProtKB-SubCell"/>
</dbReference>
<comment type="subcellular location">
    <subcellularLocation>
        <location evidence="1">Membrane</location>
        <topology evidence="1">Multi-pass membrane protein</topology>
    </subcellularLocation>
</comment>
<feature type="transmembrane region" description="Helical" evidence="4">
    <location>
        <begin position="376"/>
        <end position="397"/>
    </location>
</feature>
<dbReference type="CDD" id="cd17352">
    <property type="entry name" value="MFS_MCT_SLC16"/>
    <property type="match status" value="1"/>
</dbReference>
<feature type="transmembrane region" description="Helical" evidence="4">
    <location>
        <begin position="188"/>
        <end position="210"/>
    </location>
</feature>
<dbReference type="EMBL" id="BTFZ01000011">
    <property type="protein sequence ID" value="GMM36421.1"/>
    <property type="molecule type" value="Genomic_DNA"/>
</dbReference>
<keyword evidence="4" id="KW-1133">Transmembrane helix</keyword>
<accession>A0AAV5QPC8</accession>
<dbReference type="PANTHER" id="PTHR11360:SF177">
    <property type="entry name" value="RIBOFLAVIN TRANSPORTER MCH5"/>
    <property type="match status" value="1"/>
</dbReference>
<dbReference type="GO" id="GO:0022857">
    <property type="term" value="F:transmembrane transporter activity"/>
    <property type="evidence" value="ECO:0007669"/>
    <property type="project" value="InterPro"/>
</dbReference>
<proteinExistence type="inferred from homology"/>
<gene>
    <name evidence="6" type="ORF">DASC09_037460</name>
</gene>
<dbReference type="InterPro" id="IPR011701">
    <property type="entry name" value="MFS"/>
</dbReference>
<feature type="transmembrane region" description="Helical" evidence="4">
    <location>
        <begin position="254"/>
        <end position="275"/>
    </location>
</feature>
<comment type="similarity">
    <text evidence="2">Belongs to the major facilitator superfamily. Monocarboxylate porter (TC 2.A.1.13) family.</text>
</comment>
<feature type="transmembrane region" description="Helical" evidence="4">
    <location>
        <begin position="165"/>
        <end position="182"/>
    </location>
</feature>
<name>A0AAV5QPC8_9ASCO</name>
<dbReference type="AlphaFoldDB" id="A0AAV5QPC8"/>
<comment type="caution">
    <text evidence="6">The sequence shown here is derived from an EMBL/GenBank/DDBJ whole genome shotgun (WGS) entry which is preliminary data.</text>
</comment>
<dbReference type="GO" id="GO:0032218">
    <property type="term" value="P:riboflavin transport"/>
    <property type="evidence" value="ECO:0007669"/>
    <property type="project" value="TreeGrafter"/>
</dbReference>
<reference evidence="6 7" key="1">
    <citation type="journal article" date="2023" name="Elife">
        <title>Identification of key yeast species and microbe-microbe interactions impacting larval growth of Drosophila in the wild.</title>
        <authorList>
            <person name="Mure A."/>
            <person name="Sugiura Y."/>
            <person name="Maeda R."/>
            <person name="Honda K."/>
            <person name="Sakurai N."/>
            <person name="Takahashi Y."/>
            <person name="Watada M."/>
            <person name="Katoh T."/>
            <person name="Gotoh A."/>
            <person name="Gotoh Y."/>
            <person name="Taniguchi I."/>
            <person name="Nakamura K."/>
            <person name="Hayashi T."/>
            <person name="Katayama T."/>
            <person name="Uemura T."/>
            <person name="Hattori Y."/>
        </authorList>
    </citation>
    <scope>NUCLEOTIDE SEQUENCE [LARGE SCALE GENOMIC DNA]</scope>
    <source>
        <strain evidence="6 7">SC-9</strain>
    </source>
</reference>
<dbReference type="GeneID" id="90074396"/>
<feature type="transmembrane region" description="Helical" evidence="4">
    <location>
        <begin position="441"/>
        <end position="461"/>
    </location>
</feature>
<evidence type="ECO:0000256" key="1">
    <source>
        <dbReference type="ARBA" id="ARBA00004141"/>
    </source>
</evidence>
<dbReference type="InterPro" id="IPR050327">
    <property type="entry name" value="Proton-linked_MCT"/>
</dbReference>
<dbReference type="RefSeq" id="XP_064853417.1">
    <property type="nucleotide sequence ID" value="XM_064997345.1"/>
</dbReference>
<sequence>MITAIATDLEGIKHFNQHPAEVEVQHELPVTGNDGISLKNLKHTRQRPEYESTQNYTPGEFSDQSSNSSGNINVYSNTDGLTADNIEFPDGGLKAWLTVMGSFLGLTASFGIFNSTSAIETYIANNQLENVSASVVGWVFSIYMAMSLLCGIFTGDLFDMKGPRIPIFLGGSLVFLGVFTTASCTKVYQFILALGLVCGLGIGFQVSSLIGIISHWFDKKRGMATGIATVGGSVGGAIFPIILKKLYSSLGFPWAMRVLAFILAFFEILALVLVVPRFPPKKFHHDKKIPLYKRTIKFLKNTVDLKGLKDPRFAYCTLGVCLSETFLSCSLTYYGSYALAKGNSESTSYLLITILNAMGIFARVAAGYLSDKIGKFNMMTIMVFFSSLFCLIIWLPFGHTTGGLYAFSVIYGISSAGVLSLIPLCLSQISRVEDFGKRYSTAYLAAAFGCLIGVPISGLFIGSHPTSRNYDNYIIFISALGFASVCSWVLSRMYAVKLRLCVY</sequence>
<dbReference type="PANTHER" id="PTHR11360">
    <property type="entry name" value="MONOCARBOXYLATE TRANSPORTER"/>
    <property type="match status" value="1"/>
</dbReference>
<evidence type="ECO:0000256" key="3">
    <source>
        <dbReference type="SAM" id="MobiDB-lite"/>
    </source>
</evidence>
<evidence type="ECO:0000256" key="4">
    <source>
        <dbReference type="SAM" id="Phobius"/>
    </source>
</evidence>
<keyword evidence="7" id="KW-1185">Reference proteome</keyword>
<feature type="transmembrane region" description="Helical" evidence="4">
    <location>
        <begin position="222"/>
        <end position="242"/>
    </location>
</feature>
<dbReference type="Gene3D" id="1.20.1250.20">
    <property type="entry name" value="MFS general substrate transporter like domains"/>
    <property type="match status" value="2"/>
</dbReference>
<dbReference type="SUPFAM" id="SSF103473">
    <property type="entry name" value="MFS general substrate transporter"/>
    <property type="match status" value="1"/>
</dbReference>
<dbReference type="Pfam" id="PF07690">
    <property type="entry name" value="MFS_1"/>
    <property type="match status" value="1"/>
</dbReference>
<organism evidence="6 7">
    <name type="scientific">Saccharomycopsis crataegensis</name>
    <dbReference type="NCBI Taxonomy" id="43959"/>
    <lineage>
        <taxon>Eukaryota</taxon>
        <taxon>Fungi</taxon>
        <taxon>Dikarya</taxon>
        <taxon>Ascomycota</taxon>
        <taxon>Saccharomycotina</taxon>
        <taxon>Saccharomycetes</taxon>
        <taxon>Saccharomycopsidaceae</taxon>
        <taxon>Saccharomycopsis</taxon>
    </lineage>
</organism>
<feature type="transmembrane region" description="Helical" evidence="4">
    <location>
        <begin position="95"/>
        <end position="113"/>
    </location>
</feature>
<dbReference type="InterPro" id="IPR036259">
    <property type="entry name" value="MFS_trans_sf"/>
</dbReference>
<feature type="compositionally biased region" description="Polar residues" evidence="3">
    <location>
        <begin position="51"/>
        <end position="69"/>
    </location>
</feature>
<dbReference type="PROSITE" id="PS50850">
    <property type="entry name" value="MFS"/>
    <property type="match status" value="1"/>
</dbReference>
<dbReference type="InterPro" id="IPR020846">
    <property type="entry name" value="MFS_dom"/>
</dbReference>
<evidence type="ECO:0000256" key="2">
    <source>
        <dbReference type="ARBA" id="ARBA00006727"/>
    </source>
</evidence>
<feature type="region of interest" description="Disordered" evidence="3">
    <location>
        <begin position="31"/>
        <end position="69"/>
    </location>
</feature>
<feature type="transmembrane region" description="Helical" evidence="4">
    <location>
        <begin position="347"/>
        <end position="369"/>
    </location>
</feature>
<evidence type="ECO:0000259" key="5">
    <source>
        <dbReference type="PROSITE" id="PS50850"/>
    </source>
</evidence>
<feature type="transmembrane region" description="Helical" evidence="4">
    <location>
        <begin position="403"/>
        <end position="429"/>
    </location>
</feature>
<protein>
    <recommendedName>
        <fullName evidence="5">Major facilitator superfamily (MFS) profile domain-containing protein</fullName>
    </recommendedName>
</protein>
<evidence type="ECO:0000313" key="7">
    <source>
        <dbReference type="Proteomes" id="UP001360560"/>
    </source>
</evidence>
<feature type="transmembrane region" description="Helical" evidence="4">
    <location>
        <begin position="133"/>
        <end position="153"/>
    </location>
</feature>
<evidence type="ECO:0000313" key="6">
    <source>
        <dbReference type="EMBL" id="GMM36421.1"/>
    </source>
</evidence>
<keyword evidence="4" id="KW-0472">Membrane</keyword>
<feature type="transmembrane region" description="Helical" evidence="4">
    <location>
        <begin position="473"/>
        <end position="490"/>
    </location>
</feature>
<dbReference type="Proteomes" id="UP001360560">
    <property type="component" value="Unassembled WGS sequence"/>
</dbReference>
<keyword evidence="4" id="KW-0812">Transmembrane</keyword>